<evidence type="ECO:0000256" key="2">
    <source>
        <dbReference type="SAM" id="Phobius"/>
    </source>
</evidence>
<dbReference type="InterPro" id="IPR008613">
    <property type="entry name" value="Excalibur_Ca-bd_domain"/>
</dbReference>
<feature type="region of interest" description="Disordered" evidence="1">
    <location>
        <begin position="92"/>
        <end position="111"/>
    </location>
</feature>
<accession>A0A7W0AR71</accession>
<feature type="transmembrane region" description="Helical" evidence="2">
    <location>
        <begin position="12"/>
        <end position="41"/>
    </location>
</feature>
<feature type="region of interest" description="Disordered" evidence="1">
    <location>
        <begin position="315"/>
        <end position="336"/>
    </location>
</feature>
<name>A0A7W0AR71_STRPO</name>
<dbReference type="Pfam" id="PF05901">
    <property type="entry name" value="Excalibur"/>
    <property type="match status" value="1"/>
</dbReference>
<keyword evidence="2" id="KW-1133">Transmembrane helix</keyword>
<proteinExistence type="predicted"/>
<protein>
    <submittedName>
        <fullName evidence="4">Excalibur calcium-binding domain-containing protein</fullName>
    </submittedName>
</protein>
<evidence type="ECO:0000259" key="3">
    <source>
        <dbReference type="SMART" id="SM00894"/>
    </source>
</evidence>
<evidence type="ECO:0000256" key="1">
    <source>
        <dbReference type="SAM" id="MobiDB-lite"/>
    </source>
</evidence>
<evidence type="ECO:0000313" key="4">
    <source>
        <dbReference type="EMBL" id="MBA2795828.1"/>
    </source>
</evidence>
<gene>
    <name evidence="4" type="ORF">H1B29_04950</name>
</gene>
<organism evidence="4 5">
    <name type="scientific">Streptococcus porcinus</name>
    <dbReference type="NCBI Taxonomy" id="1340"/>
    <lineage>
        <taxon>Bacteria</taxon>
        <taxon>Bacillati</taxon>
        <taxon>Bacillota</taxon>
        <taxon>Bacilli</taxon>
        <taxon>Lactobacillales</taxon>
        <taxon>Streptococcaceae</taxon>
        <taxon>Streptococcus</taxon>
    </lineage>
</organism>
<dbReference type="SMART" id="SM00894">
    <property type="entry name" value="Excalibur"/>
    <property type="match status" value="1"/>
</dbReference>
<dbReference type="EMBL" id="JACEGE010000013">
    <property type="protein sequence ID" value="MBA2795828.1"/>
    <property type="molecule type" value="Genomic_DNA"/>
</dbReference>
<comment type="caution">
    <text evidence="4">The sequence shown here is derived from an EMBL/GenBank/DDBJ whole genome shotgun (WGS) entry which is preliminary data.</text>
</comment>
<evidence type="ECO:0000313" key="5">
    <source>
        <dbReference type="Proteomes" id="UP000524462"/>
    </source>
</evidence>
<feature type="compositionally biased region" description="Basic and acidic residues" evidence="1">
    <location>
        <begin position="325"/>
        <end position="336"/>
    </location>
</feature>
<sequence length="336" mass="37645">MKNKGRLSALLYVILGIIIFSIILIVMPLILIAGITSLWFYTKKKPDSKRRNYAIVAIAVGLIGTSILGFSITHASNSLKNTEQVEPNAVISSTTKETNPQAKYSSSQSQNKNLRKANLAISQLEKDTNPINLEKARVAIKQIKNDKDRQLLQKRFIHLEQDMYTEEAKKITEELELTKTKSLIESARQKVTLITDASQRKAFTDRIDLVNKAIEEEMQEATINNAESAVKQLEASQIRDHIANAQNKVNLVTNSERRTSLTNRINTVISTIDLREVQERETQSTTAQQFAQAPSTSNTYYANCTAMRNANAAPIQQGQPGYSAHLDRDHDGWACE</sequence>
<keyword evidence="2" id="KW-0812">Transmembrane</keyword>
<keyword evidence="2" id="KW-0472">Membrane</keyword>
<dbReference type="AlphaFoldDB" id="A0A7W0AR71"/>
<reference evidence="4 5" key="1">
    <citation type="submission" date="2020-07" db="EMBL/GenBank/DDBJ databases">
        <title>Molecular and genomic characterization of Streptococcus porcinus isolated from diseased swine in Brazil.</title>
        <authorList>
            <person name="Moreno L.Z."/>
            <person name="Matajira C.E.C."/>
            <person name="Poor A.P."/>
            <person name="Dutra M.C."/>
            <person name="Moreno A.M."/>
        </authorList>
    </citation>
    <scope>NUCLEOTIDE SEQUENCE [LARGE SCALE GENOMIC DNA]</scope>
    <source>
        <strain evidence="4 5">SP0816-2</strain>
    </source>
</reference>
<feature type="domain" description="Excalibur calcium-binding" evidence="3">
    <location>
        <begin position="300"/>
        <end position="336"/>
    </location>
</feature>
<dbReference type="Proteomes" id="UP000524462">
    <property type="component" value="Unassembled WGS sequence"/>
</dbReference>
<feature type="transmembrane region" description="Helical" evidence="2">
    <location>
        <begin position="53"/>
        <end position="72"/>
    </location>
</feature>